<dbReference type="EMBL" id="FQXZ01000037">
    <property type="protein sequence ID" value="SHI27895.1"/>
    <property type="molecule type" value="Genomic_DNA"/>
</dbReference>
<evidence type="ECO:0000256" key="7">
    <source>
        <dbReference type="ARBA" id="ARBA00023002"/>
    </source>
</evidence>
<dbReference type="GO" id="GO:0030313">
    <property type="term" value="C:cell envelope"/>
    <property type="evidence" value="ECO:0007669"/>
    <property type="project" value="UniProtKB-SubCell"/>
</dbReference>
<dbReference type="SUPFAM" id="SSF54909">
    <property type="entry name" value="Dimeric alpha+beta barrel"/>
    <property type="match status" value="1"/>
</dbReference>
<comment type="cofactor">
    <cofactor evidence="13 15">
        <name>heme b</name>
        <dbReference type="ChEBI" id="CHEBI:60344"/>
    </cofactor>
    <text evidence="13 15">Binds 1 heme b (iron(II)-protoporphyrin IX) group non-covalently per subunit.</text>
</comment>
<feature type="binding site" evidence="13">
    <location>
        <position position="348"/>
    </location>
    <ligand>
        <name>heme b</name>
        <dbReference type="ChEBI" id="CHEBI:60344"/>
    </ligand>
</feature>
<accession>A0A1M5ZUE9</accession>
<dbReference type="RefSeq" id="WP_084193425.1">
    <property type="nucleotide sequence ID" value="NZ_FQXZ01000037.1"/>
</dbReference>
<dbReference type="NCBIfam" id="TIGR01412">
    <property type="entry name" value="tat_substr_1"/>
    <property type="match status" value="1"/>
</dbReference>
<evidence type="ECO:0000256" key="4">
    <source>
        <dbReference type="ARBA" id="ARBA00022617"/>
    </source>
</evidence>
<evidence type="ECO:0000256" key="16">
    <source>
        <dbReference type="SAM" id="MobiDB-lite"/>
    </source>
</evidence>
<protein>
    <recommendedName>
        <fullName evidence="10 15">Deferrochelatase</fullName>
        <ecNumber evidence="15">1.11.1.-</ecNumber>
    </recommendedName>
    <alternativeName>
        <fullName evidence="11 15">Peroxidase EfeB</fullName>
    </alternativeName>
</protein>
<evidence type="ECO:0000256" key="5">
    <source>
        <dbReference type="ARBA" id="ARBA00022723"/>
    </source>
</evidence>
<dbReference type="InterPro" id="IPR048327">
    <property type="entry name" value="Dyp_perox_N"/>
</dbReference>
<evidence type="ECO:0000259" key="18">
    <source>
        <dbReference type="Pfam" id="PF20628"/>
    </source>
</evidence>
<feature type="region of interest" description="Disordered" evidence="16">
    <location>
        <begin position="317"/>
        <end position="339"/>
    </location>
</feature>
<dbReference type="Proteomes" id="UP000184608">
    <property type="component" value="Unassembled WGS sequence"/>
</dbReference>
<organism evidence="19 20">
    <name type="scientific">Vibrio aerogenes CECT 7868</name>
    <dbReference type="NCBI Taxonomy" id="1216006"/>
    <lineage>
        <taxon>Bacteria</taxon>
        <taxon>Pseudomonadati</taxon>
        <taxon>Pseudomonadota</taxon>
        <taxon>Gammaproteobacteria</taxon>
        <taxon>Vibrionales</taxon>
        <taxon>Vibrionaceae</taxon>
        <taxon>Vibrio</taxon>
    </lineage>
</organism>
<proteinExistence type="inferred from homology"/>
<feature type="binding site" evidence="13">
    <location>
        <begin position="353"/>
        <end position="355"/>
    </location>
    <ligand>
        <name>heme b</name>
        <dbReference type="ChEBI" id="CHEBI:60344"/>
    </ligand>
</feature>
<comment type="subcellular location">
    <subcellularLocation>
        <location evidence="1">Cell envelope</location>
    </subcellularLocation>
    <subcellularLocation>
        <location evidence="15">Periplasm</location>
    </subcellularLocation>
</comment>
<dbReference type="PROSITE" id="PS51404">
    <property type="entry name" value="DYP_PEROXIDASE"/>
    <property type="match status" value="1"/>
</dbReference>
<dbReference type="Pfam" id="PF20628">
    <property type="entry name" value="Dyp_perox_C"/>
    <property type="match status" value="1"/>
</dbReference>
<sequence length="443" mass="49512">MSCPFHFLTKSSSKEDATNQEPQQGRRSLLKGALGVAGGMLASGAVARTASAEEAMMPSMHDEQAFTSEMKMQPFYGKHQSGISTPQQAHLALVAFDVIAQDKKDLQQLFQTLTERCEFLMKGGRAETRDSHYPPMDSGILGPVIHPDNLTMTVSVGESLFDDRYGLAKLKPKQLQRMAEFPNDGLQADWCHGDLLIQICANSADTTLHALRDIIKHTPSSLMVRWRRDGFISSHAAASVGQRTPRNLLGFKDGTVNPKGSDEATFNQMIWVGDQHTDEPDWTKGGSYQAIRLIRFFVEHWDRTPLQEQQTIFGRNRDTGAPLGKRYEHDDPDYASDPKGERIPLDAHMRLANPRTKDFPEFLLLRRGYSYSYNTSPSGQLDVGLVFIGYQADLEKGFIATQNRLNGEPLEEYIKPFGGGYFFALPGVKDKGRYLAQELFESA</sequence>
<dbReference type="GO" id="GO:0004325">
    <property type="term" value="F:ferrochelatase activity"/>
    <property type="evidence" value="ECO:0007669"/>
    <property type="project" value="UniProtKB-EC"/>
</dbReference>
<keyword evidence="15" id="KW-0574">Periplasm</keyword>
<feature type="binding site" evidence="14">
    <location>
        <position position="315"/>
    </location>
    <ligand>
        <name>protoporphyrin IX</name>
        <dbReference type="ChEBI" id="CHEBI:57306"/>
    </ligand>
</feature>
<dbReference type="InterPro" id="IPR006311">
    <property type="entry name" value="TAT_signal"/>
</dbReference>
<dbReference type="NCBIfam" id="TIGR01413">
    <property type="entry name" value="Dyp_perox_fam"/>
    <property type="match status" value="1"/>
</dbReference>
<keyword evidence="5 13" id="KW-0479">Metal-binding</keyword>
<comment type="function">
    <text evidence="15">Involved in the recovery of exogenous heme iron. Extracts iron from heme while preserving the protoporphyrin ring intact.</text>
</comment>
<dbReference type="InterPro" id="IPR006313">
    <property type="entry name" value="EfeB/EfeN"/>
</dbReference>
<evidence type="ECO:0000256" key="1">
    <source>
        <dbReference type="ARBA" id="ARBA00004196"/>
    </source>
</evidence>
<evidence type="ECO:0000256" key="2">
    <source>
        <dbReference type="ARBA" id="ARBA00005365"/>
    </source>
</evidence>
<evidence type="ECO:0000259" key="17">
    <source>
        <dbReference type="Pfam" id="PF04261"/>
    </source>
</evidence>
<evidence type="ECO:0000256" key="10">
    <source>
        <dbReference type="ARBA" id="ARBA00033771"/>
    </source>
</evidence>
<dbReference type="EC" id="1.11.1.-" evidence="15"/>
<dbReference type="InterPro" id="IPR011008">
    <property type="entry name" value="Dimeric_a/b-barrel"/>
</dbReference>
<evidence type="ECO:0000313" key="20">
    <source>
        <dbReference type="Proteomes" id="UP000184608"/>
    </source>
</evidence>
<dbReference type="PROSITE" id="PS51318">
    <property type="entry name" value="TAT"/>
    <property type="match status" value="1"/>
</dbReference>
<reference evidence="19 20" key="1">
    <citation type="submission" date="2016-11" db="EMBL/GenBank/DDBJ databases">
        <authorList>
            <person name="Jaros S."/>
            <person name="Januszkiewicz K."/>
            <person name="Wedrychowicz H."/>
        </authorList>
    </citation>
    <scope>NUCLEOTIDE SEQUENCE [LARGE SCALE GENOMIC DNA]</scope>
    <source>
        <strain evidence="19 20">CECT 7868</strain>
    </source>
</reference>
<dbReference type="GO" id="GO:0042597">
    <property type="term" value="C:periplasmic space"/>
    <property type="evidence" value="ECO:0007669"/>
    <property type="project" value="UniProtKB-SubCell"/>
</dbReference>
<evidence type="ECO:0000256" key="12">
    <source>
        <dbReference type="ARBA" id="ARBA00048856"/>
    </source>
</evidence>
<comment type="catalytic activity">
    <reaction evidence="12">
        <text>heme b + 2 H(+) = protoporphyrin IX + Fe(2+)</text>
        <dbReference type="Rhea" id="RHEA:22584"/>
        <dbReference type="ChEBI" id="CHEBI:15378"/>
        <dbReference type="ChEBI" id="CHEBI:29033"/>
        <dbReference type="ChEBI" id="CHEBI:57306"/>
        <dbReference type="ChEBI" id="CHEBI:60344"/>
        <dbReference type="EC" id="4.98.1.1"/>
    </reaction>
    <physiologicalReaction direction="left-to-right" evidence="12">
        <dbReference type="Rhea" id="RHEA:22585"/>
    </physiologicalReaction>
</comment>
<evidence type="ECO:0000256" key="13">
    <source>
        <dbReference type="PIRSR" id="PIRSR606313-1"/>
    </source>
</evidence>
<keyword evidence="20" id="KW-1185">Reference proteome</keyword>
<keyword evidence="6" id="KW-0732">Signal</keyword>
<keyword evidence="3 15" id="KW-0575">Peroxidase</keyword>
<feature type="domain" description="Dyp-type peroxidase N-terminal" evidence="17">
    <location>
        <begin position="80"/>
        <end position="231"/>
    </location>
</feature>
<dbReference type="GO" id="GO:0005829">
    <property type="term" value="C:cytosol"/>
    <property type="evidence" value="ECO:0007669"/>
    <property type="project" value="TreeGrafter"/>
</dbReference>
<dbReference type="GO" id="GO:0020037">
    <property type="term" value="F:heme binding"/>
    <property type="evidence" value="ECO:0007669"/>
    <property type="project" value="InterPro"/>
</dbReference>
<dbReference type="PANTHER" id="PTHR30521">
    <property type="entry name" value="DEFERROCHELATASE/PEROXIDASE"/>
    <property type="match status" value="1"/>
</dbReference>
<dbReference type="PANTHER" id="PTHR30521:SF4">
    <property type="entry name" value="DEFERROCHELATASE"/>
    <property type="match status" value="1"/>
</dbReference>
<dbReference type="InterPro" id="IPR006314">
    <property type="entry name" value="Dyp_peroxidase"/>
</dbReference>
<dbReference type="Pfam" id="PF04261">
    <property type="entry name" value="Dyp_perox_N"/>
    <property type="match status" value="1"/>
</dbReference>
<dbReference type="GO" id="GO:0033212">
    <property type="term" value="P:iron import into cell"/>
    <property type="evidence" value="ECO:0007669"/>
    <property type="project" value="InterPro"/>
</dbReference>
<evidence type="ECO:0000256" key="9">
    <source>
        <dbReference type="ARBA" id="ARBA00023239"/>
    </source>
</evidence>
<evidence type="ECO:0000256" key="11">
    <source>
        <dbReference type="ARBA" id="ARBA00033775"/>
    </source>
</evidence>
<dbReference type="STRING" id="1216006.VA7868_03254"/>
<keyword evidence="4 13" id="KW-0349">Heme</keyword>
<name>A0A1M5ZUE9_9VIBR</name>
<comment type="similarity">
    <text evidence="2">Belongs to the DyP-type peroxidase family. EfeB subfamily.</text>
</comment>
<dbReference type="InterPro" id="IPR048328">
    <property type="entry name" value="Dyp_perox_C"/>
</dbReference>
<evidence type="ECO:0000256" key="15">
    <source>
        <dbReference type="RuleBase" id="RU365017"/>
    </source>
</evidence>
<evidence type="ECO:0000256" key="14">
    <source>
        <dbReference type="PIRSR" id="PIRSR606313-2"/>
    </source>
</evidence>
<evidence type="ECO:0000256" key="6">
    <source>
        <dbReference type="ARBA" id="ARBA00022729"/>
    </source>
</evidence>
<keyword evidence="7 15" id="KW-0560">Oxidoreductase</keyword>
<evidence type="ECO:0000256" key="3">
    <source>
        <dbReference type="ARBA" id="ARBA00022559"/>
    </source>
</evidence>
<dbReference type="AlphaFoldDB" id="A0A1M5ZUE9"/>
<keyword evidence="8 13" id="KW-0408">Iron</keyword>
<keyword evidence="9" id="KW-0456">Lyase</keyword>
<feature type="binding site" evidence="13">
    <location>
        <position position="366"/>
    </location>
    <ligand>
        <name>heme b</name>
        <dbReference type="ChEBI" id="CHEBI:60344"/>
    </ligand>
</feature>
<feature type="domain" description="Dyp-type peroxidase C-terminal" evidence="18">
    <location>
        <begin position="244"/>
        <end position="429"/>
    </location>
</feature>
<dbReference type="GO" id="GO:0004601">
    <property type="term" value="F:peroxidase activity"/>
    <property type="evidence" value="ECO:0007669"/>
    <property type="project" value="UniProtKB-KW"/>
</dbReference>
<comment type="subunit">
    <text evidence="15">Homodimer. Part of a ferrous iron transporter composed of EfeU, EfeO and EfeB.</text>
</comment>
<gene>
    <name evidence="19" type="primary">efeB</name>
    <name evidence="19" type="ORF">VA7868_03254</name>
</gene>
<dbReference type="GO" id="GO:0046872">
    <property type="term" value="F:metal ion binding"/>
    <property type="evidence" value="ECO:0007669"/>
    <property type="project" value="UniProtKB-KW"/>
</dbReference>
<dbReference type="OrthoDB" id="9781066at2"/>
<evidence type="ECO:0000313" key="19">
    <source>
        <dbReference type="EMBL" id="SHI27895.1"/>
    </source>
</evidence>
<evidence type="ECO:0000256" key="8">
    <source>
        <dbReference type="ARBA" id="ARBA00023004"/>
    </source>
</evidence>